<feature type="domain" description="Glycosyl transferase family 51" evidence="13">
    <location>
        <begin position="69"/>
        <end position="225"/>
    </location>
</feature>
<organism evidence="14 15">
    <name type="scientific">Exilibacterium tricleocarpae</name>
    <dbReference type="NCBI Taxonomy" id="2591008"/>
    <lineage>
        <taxon>Bacteria</taxon>
        <taxon>Pseudomonadati</taxon>
        <taxon>Pseudomonadota</taxon>
        <taxon>Gammaproteobacteria</taxon>
        <taxon>Cellvibrionales</taxon>
        <taxon>Cellvibrionaceae</taxon>
        <taxon>Exilibacterium</taxon>
    </lineage>
</organism>
<keyword evidence="6" id="KW-0328">Glycosyltransferase</keyword>
<evidence type="ECO:0000259" key="12">
    <source>
        <dbReference type="Pfam" id="PF00905"/>
    </source>
</evidence>
<dbReference type="AlphaFoldDB" id="A0A545SNE5"/>
<dbReference type="GO" id="GO:0008955">
    <property type="term" value="F:peptidoglycan glycosyltransferase activity"/>
    <property type="evidence" value="ECO:0007669"/>
    <property type="project" value="UniProtKB-EC"/>
</dbReference>
<dbReference type="GO" id="GO:0030288">
    <property type="term" value="C:outer membrane-bounded periplasmic space"/>
    <property type="evidence" value="ECO:0007669"/>
    <property type="project" value="TreeGrafter"/>
</dbReference>
<dbReference type="GO" id="GO:0009252">
    <property type="term" value="P:peptidoglycan biosynthetic process"/>
    <property type="evidence" value="ECO:0007669"/>
    <property type="project" value="UniProtKB-UniPathway"/>
</dbReference>
<keyword evidence="7" id="KW-0808">Transferase</keyword>
<feature type="domain" description="Penicillin-binding protein transpeptidase" evidence="12">
    <location>
        <begin position="306"/>
        <end position="541"/>
    </location>
</feature>
<evidence type="ECO:0000256" key="4">
    <source>
        <dbReference type="ARBA" id="ARBA00022645"/>
    </source>
</evidence>
<evidence type="ECO:0000256" key="2">
    <source>
        <dbReference type="ARBA" id="ARBA00007090"/>
    </source>
</evidence>
<dbReference type="InterPro" id="IPR001264">
    <property type="entry name" value="Glyco_trans_51"/>
</dbReference>
<comment type="pathway">
    <text evidence="1">Cell wall biogenesis; peptidoglycan biosynthesis.</text>
</comment>
<sequence length="721" mass="80387">MTGGARSYRCIALGALAVLGLGLGLGLTLATSRSLQPLPDSFEHLFDHAARHTFLDRHGQPLNITYQNRWNLNDRVYLHQVPEFLQNAFIVSEDKRFFAHRGVDWIARAHALVQNLLAGDIVRGASTLSEQVVRMLHPRPRTPWSRWLEGFEAAQLERRFSKLDIFEFYLNQVPYGANRRGIAQAAAHYFDRDISTLSEREMLALAVLVRAPRWLDPQRRAAHLDSAIADLAARTGTAAIERQPLQPASGQFGHNLEHFLQFASTRVDAPRGQPVDTTVDIELQQKVQRILDTRLQNLAPRHVQNGAALVVDHHRNQVIAWAVGHAGRDDMPYNQLNAVVVRRQPGSALKPLLYAAALARGWTAATMLEDMPLEEGVGPGMHTYHNYSRIHYGPVSLREALGNSLNIPAVRTVQYLGAQHFLDFLHRFGFTSLAGHPNVYGDGLALGNGEVTLFELVQAYAVLARMGDFKPLTLLEHRHRQTRGRRVLSEDVASLIADILSDPGAREKEFGRDSILNFPYQTAVKTGTSSDYRDAWAIGYNDRYTVGVWIGNLDYSAMHKVTGATGPAQVLRSVVNELNRNRDVRPLYFSEKLVKKSVCVATGAPAQEDCRTREEWFVPGTSAQPAATTAVTLRLRKPSPGLLLAMDPRIPDSHEYFEFAVTEADDIRRVDWFVNDTLVATTAGPRYAWPLRRGQFTARAEVITGAGAEPVKTAAVSYRVH</sequence>
<name>A0A545SNE5_9GAMM</name>
<dbReference type="Pfam" id="PF00905">
    <property type="entry name" value="Transpeptidase"/>
    <property type="match status" value="1"/>
</dbReference>
<dbReference type="SUPFAM" id="SSF56601">
    <property type="entry name" value="beta-lactamase/transpeptidase-like"/>
    <property type="match status" value="1"/>
</dbReference>
<keyword evidence="15" id="KW-1185">Reference proteome</keyword>
<comment type="catalytic activity">
    <reaction evidence="11">
        <text>[GlcNAc-(1-&gt;4)-Mur2Ac(oyl-L-Ala-gamma-D-Glu-L-Lys-D-Ala-D-Ala)](n)-di-trans,octa-cis-undecaprenyl diphosphate + beta-D-GlcNAc-(1-&gt;4)-Mur2Ac(oyl-L-Ala-gamma-D-Glu-L-Lys-D-Ala-D-Ala)-di-trans,octa-cis-undecaprenyl diphosphate = [GlcNAc-(1-&gt;4)-Mur2Ac(oyl-L-Ala-gamma-D-Glu-L-Lys-D-Ala-D-Ala)](n+1)-di-trans,octa-cis-undecaprenyl diphosphate + di-trans,octa-cis-undecaprenyl diphosphate + H(+)</text>
        <dbReference type="Rhea" id="RHEA:23708"/>
        <dbReference type="Rhea" id="RHEA-COMP:9602"/>
        <dbReference type="Rhea" id="RHEA-COMP:9603"/>
        <dbReference type="ChEBI" id="CHEBI:15378"/>
        <dbReference type="ChEBI" id="CHEBI:58405"/>
        <dbReference type="ChEBI" id="CHEBI:60033"/>
        <dbReference type="ChEBI" id="CHEBI:78435"/>
        <dbReference type="EC" id="2.4.99.28"/>
    </reaction>
</comment>
<evidence type="ECO:0000256" key="5">
    <source>
        <dbReference type="ARBA" id="ARBA00022670"/>
    </source>
</evidence>
<evidence type="ECO:0000313" key="15">
    <source>
        <dbReference type="Proteomes" id="UP000319732"/>
    </source>
</evidence>
<gene>
    <name evidence="14" type="ORF">FKG94_27105</name>
</gene>
<comment type="similarity">
    <text evidence="2">In the C-terminal section; belongs to the transpeptidase family.</text>
</comment>
<evidence type="ECO:0000259" key="13">
    <source>
        <dbReference type="Pfam" id="PF00912"/>
    </source>
</evidence>
<dbReference type="GO" id="GO:0008658">
    <property type="term" value="F:penicillin binding"/>
    <property type="evidence" value="ECO:0007669"/>
    <property type="project" value="InterPro"/>
</dbReference>
<dbReference type="PANTHER" id="PTHR32282">
    <property type="entry name" value="BINDING PROTEIN TRANSPEPTIDASE, PUTATIVE-RELATED"/>
    <property type="match status" value="1"/>
</dbReference>
<comment type="caution">
    <text evidence="14">The sequence shown here is derived from an EMBL/GenBank/DDBJ whole genome shotgun (WGS) entry which is preliminary data.</text>
</comment>
<keyword evidence="9" id="KW-0511">Multifunctional enzyme</keyword>
<comment type="similarity">
    <text evidence="3">In the N-terminal section; belongs to the glycosyltransferase 51 family.</text>
</comment>
<evidence type="ECO:0000256" key="11">
    <source>
        <dbReference type="ARBA" id="ARBA00049902"/>
    </source>
</evidence>
<dbReference type="UniPathway" id="UPA00219"/>
<evidence type="ECO:0000256" key="10">
    <source>
        <dbReference type="ARBA" id="ARBA00044770"/>
    </source>
</evidence>
<dbReference type="GO" id="GO:0004180">
    <property type="term" value="F:carboxypeptidase activity"/>
    <property type="evidence" value="ECO:0007669"/>
    <property type="project" value="UniProtKB-KW"/>
</dbReference>
<evidence type="ECO:0000256" key="9">
    <source>
        <dbReference type="ARBA" id="ARBA00023268"/>
    </source>
</evidence>
<reference evidence="14 15" key="1">
    <citation type="submission" date="2019-06" db="EMBL/GenBank/DDBJ databases">
        <title>Whole genome sequence for Cellvibrionaceae sp. R142.</title>
        <authorList>
            <person name="Wang G."/>
        </authorList>
    </citation>
    <scope>NUCLEOTIDE SEQUENCE [LARGE SCALE GENOMIC DNA]</scope>
    <source>
        <strain evidence="14 15">R142</strain>
    </source>
</reference>
<evidence type="ECO:0000256" key="3">
    <source>
        <dbReference type="ARBA" id="ARBA00007739"/>
    </source>
</evidence>
<dbReference type="EMBL" id="VHSG01000041">
    <property type="protein sequence ID" value="TQV66503.1"/>
    <property type="molecule type" value="Genomic_DNA"/>
</dbReference>
<evidence type="ECO:0000313" key="14">
    <source>
        <dbReference type="EMBL" id="TQV66503.1"/>
    </source>
</evidence>
<keyword evidence="5" id="KW-0645">Protease</keyword>
<accession>A0A545SNE5</accession>
<dbReference type="InterPro" id="IPR001460">
    <property type="entry name" value="PCN-bd_Tpept"/>
</dbReference>
<keyword evidence="8" id="KW-0378">Hydrolase</keyword>
<dbReference type="InterPro" id="IPR012338">
    <property type="entry name" value="Beta-lactam/transpept-like"/>
</dbReference>
<evidence type="ECO:0000256" key="1">
    <source>
        <dbReference type="ARBA" id="ARBA00004752"/>
    </source>
</evidence>
<dbReference type="Pfam" id="PF00912">
    <property type="entry name" value="Transgly"/>
    <property type="match status" value="1"/>
</dbReference>
<dbReference type="InterPro" id="IPR023346">
    <property type="entry name" value="Lysozyme-like_dom_sf"/>
</dbReference>
<dbReference type="RefSeq" id="WP_142930089.1">
    <property type="nucleotide sequence ID" value="NZ_ML660116.1"/>
</dbReference>
<dbReference type="Gene3D" id="1.10.3810.10">
    <property type="entry name" value="Biosynthetic peptidoglycan transglycosylase-like"/>
    <property type="match status" value="1"/>
</dbReference>
<proteinExistence type="inferred from homology"/>
<dbReference type="InterPro" id="IPR036950">
    <property type="entry name" value="PBP_transglycosylase"/>
</dbReference>
<evidence type="ECO:0000256" key="8">
    <source>
        <dbReference type="ARBA" id="ARBA00022801"/>
    </source>
</evidence>
<dbReference type="Proteomes" id="UP000319732">
    <property type="component" value="Unassembled WGS sequence"/>
</dbReference>
<evidence type="ECO:0000256" key="7">
    <source>
        <dbReference type="ARBA" id="ARBA00022679"/>
    </source>
</evidence>
<dbReference type="SUPFAM" id="SSF53955">
    <property type="entry name" value="Lysozyme-like"/>
    <property type="match status" value="1"/>
</dbReference>
<dbReference type="Gene3D" id="3.40.710.10">
    <property type="entry name" value="DD-peptidase/beta-lactamase superfamily"/>
    <property type="match status" value="1"/>
</dbReference>
<dbReference type="GO" id="GO:0006508">
    <property type="term" value="P:proteolysis"/>
    <property type="evidence" value="ECO:0007669"/>
    <property type="project" value="UniProtKB-KW"/>
</dbReference>
<dbReference type="OrthoDB" id="9766909at2"/>
<dbReference type="InterPro" id="IPR050396">
    <property type="entry name" value="Glycosyltr_51/Transpeptidase"/>
</dbReference>
<dbReference type="EC" id="2.4.99.28" evidence="10"/>
<dbReference type="PANTHER" id="PTHR32282:SF15">
    <property type="entry name" value="PENICILLIN-BINDING PROTEIN 1C"/>
    <property type="match status" value="1"/>
</dbReference>
<evidence type="ECO:0000256" key="6">
    <source>
        <dbReference type="ARBA" id="ARBA00022676"/>
    </source>
</evidence>
<keyword evidence="4" id="KW-0121">Carboxypeptidase</keyword>
<protein>
    <recommendedName>
        <fullName evidence="10">peptidoglycan glycosyltransferase</fullName>
        <ecNumber evidence="10">2.4.99.28</ecNumber>
    </recommendedName>
</protein>